<organism evidence="3">
    <name type="scientific">uncultured Desulfovibrio sp</name>
    <dbReference type="NCBI Taxonomy" id="167968"/>
    <lineage>
        <taxon>Bacteria</taxon>
        <taxon>Pseudomonadati</taxon>
        <taxon>Thermodesulfobacteriota</taxon>
        <taxon>Desulfovibrionia</taxon>
        <taxon>Desulfovibrionales</taxon>
        <taxon>Desulfovibrionaceae</taxon>
        <taxon>Desulfovibrio</taxon>
        <taxon>environmental samples</taxon>
    </lineage>
</organism>
<feature type="compositionally biased region" description="Basic and acidic residues" evidence="1">
    <location>
        <begin position="150"/>
        <end position="166"/>
    </location>
</feature>
<keyword evidence="3" id="KW-0969">Cilium</keyword>
<dbReference type="RefSeq" id="WP_227118293.1">
    <property type="nucleotide sequence ID" value="NZ_LT598928.1"/>
</dbReference>
<dbReference type="Pfam" id="PF10135">
    <property type="entry name" value="Rod-binding"/>
    <property type="match status" value="1"/>
</dbReference>
<feature type="region of interest" description="Disordered" evidence="1">
    <location>
        <begin position="499"/>
        <end position="525"/>
    </location>
</feature>
<dbReference type="EMBL" id="FLUP01000001">
    <property type="protein sequence ID" value="SBV99353.1"/>
    <property type="molecule type" value="Genomic_DNA"/>
</dbReference>
<feature type="domain" description="Flagellar protein FlgJ N-terminal" evidence="2">
    <location>
        <begin position="66"/>
        <end position="112"/>
    </location>
</feature>
<keyword evidence="3" id="KW-0966">Cell projection</keyword>
<evidence type="ECO:0000256" key="1">
    <source>
        <dbReference type="SAM" id="MobiDB-lite"/>
    </source>
</evidence>
<protein>
    <submittedName>
        <fullName evidence="3">Flagellar protein FlgJ</fullName>
    </submittedName>
</protein>
<feature type="region of interest" description="Disordered" evidence="1">
    <location>
        <begin position="137"/>
        <end position="169"/>
    </location>
</feature>
<dbReference type="InterPro" id="IPR019301">
    <property type="entry name" value="Flagellar_prot_FlgJ_N"/>
</dbReference>
<dbReference type="AlphaFoldDB" id="A0A212JIT1"/>
<feature type="compositionally biased region" description="Low complexity" evidence="1">
    <location>
        <begin position="465"/>
        <end position="483"/>
    </location>
</feature>
<name>A0A212JIT1_9BACT</name>
<evidence type="ECO:0000259" key="2">
    <source>
        <dbReference type="Pfam" id="PF10135"/>
    </source>
</evidence>
<feature type="compositionally biased region" description="Low complexity" evidence="1">
    <location>
        <begin position="419"/>
        <end position="435"/>
    </location>
</feature>
<keyword evidence="3" id="KW-0282">Flagellum</keyword>
<proteinExistence type="predicted"/>
<sequence>MTTPMSTALIPPEAGAGEVARKEVQSRLTGIGNLGGKNIDPAQKEKKLRESCEGFESIFIQKMWEEMRKTLPKSTLLHGKEEQFWQGMYDQELAKKMTSAGGIGLADMMYAQLSRSLTSASRATATDASAIQRPFTPAAAPMLPPAPDADSPHNDSGRDAAKDKSRTSGAAASVYGGVAPMQDAGHAENGSAAARTLTGAQAVAEGQDPEEAARLAQQAMQASAQPERHRVVHTTNVVGNMNSGLNLARKAQFEAGSKLGPNAVRPPMQQMLGLAQPQSRAAQAGGPVGSQADGQNWGQGGVQMDMSGMSIPPLTGNVLDAQSLNSAGGMQSAMQAAMHQQAMQGQAMQGQNMQPGSNAQAGQVLPPQPQKVRYTTNIPPSGRGGKQGLIRTLNVDGAGPNSNAGAGIAAYHAQQAQGAGMQQQAPAQGAQPAAQVSTLPMGPAGQPAVLAASQPASPGVQAPNQPVSPGVAPVASPASAQGVTSPVPLTGGQIFVRQGGQGGAAKGAAASGIPPLTATDVYGKP</sequence>
<dbReference type="PRINTS" id="PR01002">
    <property type="entry name" value="FLGFLGJ"/>
</dbReference>
<evidence type="ECO:0000313" key="3">
    <source>
        <dbReference type="EMBL" id="SBV99353.1"/>
    </source>
</evidence>
<reference evidence="3" key="1">
    <citation type="submission" date="2016-04" db="EMBL/GenBank/DDBJ databases">
        <authorList>
            <person name="Evans L.H."/>
            <person name="Alamgir A."/>
            <person name="Owens N."/>
            <person name="Weber N.D."/>
            <person name="Virtaneva K."/>
            <person name="Barbian K."/>
            <person name="Babar A."/>
            <person name="Rosenke K."/>
        </authorList>
    </citation>
    <scope>NUCLEOTIDE SEQUENCE</scope>
    <source>
        <strain evidence="3">92-2</strain>
    </source>
</reference>
<accession>A0A212JIT1</accession>
<gene>
    <name evidence="3" type="ORF">KM92DES2_11198</name>
</gene>
<feature type="region of interest" description="Disordered" evidence="1">
    <location>
        <begin position="419"/>
        <end position="483"/>
    </location>
</feature>